<reference evidence="3" key="2">
    <citation type="journal article" date="2008" name="Insect Biochem. Mol. Biol.">
        <title>An insight into the sialome of the soft tick, Ornithodorus parkeri.</title>
        <authorList>
            <person name="Francischetti I.M."/>
            <person name="Mans B.J."/>
            <person name="Meng Z."/>
            <person name="Gudderra N."/>
            <person name="Veenstra T.D."/>
            <person name="Pham V.M."/>
            <person name="Ribeiro J.M."/>
        </authorList>
    </citation>
    <scope>NUCLEOTIDE SEQUENCE</scope>
    <source>
        <tissue evidence="3">Salivary gland</tissue>
    </source>
</reference>
<sequence>MNFLLVILVAMPFLVPNSEGFQLPGKAQVQAGGAAVRSFPGAQSGMQLMGDAVSSFTGSGSTQPAQNQQSQHSAPQN</sequence>
<feature type="region of interest" description="Disordered" evidence="1">
    <location>
        <begin position="51"/>
        <end position="77"/>
    </location>
</feature>
<name>A6N9Z7_ORNPR</name>
<feature type="compositionally biased region" description="Polar residues" evidence="1">
    <location>
        <begin position="54"/>
        <end position="77"/>
    </location>
</feature>
<protein>
    <submittedName>
        <fullName evidence="3">Putative salivary secreted protein</fullName>
    </submittedName>
</protein>
<evidence type="ECO:0000256" key="1">
    <source>
        <dbReference type="SAM" id="MobiDB-lite"/>
    </source>
</evidence>
<accession>A6N9Z7</accession>
<proteinExistence type="evidence at transcript level"/>
<evidence type="ECO:0000256" key="2">
    <source>
        <dbReference type="SAM" id="SignalP"/>
    </source>
</evidence>
<organism evidence="3">
    <name type="scientific">Ornithodoros parkeri</name>
    <name type="common">Soft tick</name>
    <name type="synonym">Argasid tick</name>
    <dbReference type="NCBI Taxonomy" id="140564"/>
    <lineage>
        <taxon>Eukaryota</taxon>
        <taxon>Metazoa</taxon>
        <taxon>Ecdysozoa</taxon>
        <taxon>Arthropoda</taxon>
        <taxon>Chelicerata</taxon>
        <taxon>Arachnida</taxon>
        <taxon>Acari</taxon>
        <taxon>Parasitiformes</taxon>
        <taxon>Ixodida</taxon>
        <taxon>Ixodoidea</taxon>
        <taxon>Argasidae</taxon>
        <taxon>Ornithodorinae</taxon>
        <taxon>Ornithodoros</taxon>
    </lineage>
</organism>
<reference evidence="3" key="1">
    <citation type="submission" date="2007-05" db="EMBL/GenBank/DDBJ databases">
        <authorList>
            <person name="Douchkov D."/>
            <person name="Schweizer P."/>
        </authorList>
    </citation>
    <scope>NUCLEOTIDE SEQUENCE</scope>
    <source>
        <tissue evidence="3">Salivary gland</tissue>
    </source>
</reference>
<dbReference type="AlphaFoldDB" id="A6N9Z7"/>
<dbReference type="EMBL" id="EF633963">
    <property type="protein sequence ID" value="ABR23480.1"/>
    <property type="molecule type" value="mRNA"/>
</dbReference>
<feature type="signal peptide" evidence="2">
    <location>
        <begin position="1"/>
        <end position="20"/>
    </location>
</feature>
<evidence type="ECO:0000313" key="3">
    <source>
        <dbReference type="EMBL" id="ABR23480.1"/>
    </source>
</evidence>
<keyword evidence="2" id="KW-0732">Signal</keyword>
<feature type="chain" id="PRO_5002700628" evidence="2">
    <location>
        <begin position="21"/>
        <end position="77"/>
    </location>
</feature>